<accession>A0A1Y1Y718</accession>
<dbReference type="Proteomes" id="UP000193498">
    <property type="component" value="Unassembled WGS sequence"/>
</dbReference>
<feature type="signal peptide" evidence="1">
    <location>
        <begin position="1"/>
        <end position="19"/>
    </location>
</feature>
<proteinExistence type="predicted"/>
<evidence type="ECO:0000256" key="1">
    <source>
        <dbReference type="SAM" id="SignalP"/>
    </source>
</evidence>
<feature type="chain" id="PRO_5013367795" evidence="1">
    <location>
        <begin position="20"/>
        <end position="582"/>
    </location>
</feature>
<reference evidence="2 3" key="1">
    <citation type="submission" date="2016-07" db="EMBL/GenBank/DDBJ databases">
        <title>Pervasive Adenine N6-methylation of Active Genes in Fungi.</title>
        <authorList>
            <consortium name="DOE Joint Genome Institute"/>
            <person name="Mondo S.J."/>
            <person name="Dannebaum R.O."/>
            <person name="Kuo R.C."/>
            <person name="Labutti K."/>
            <person name="Haridas S."/>
            <person name="Kuo A."/>
            <person name="Salamov A."/>
            <person name="Ahrendt S.R."/>
            <person name="Lipzen A."/>
            <person name="Sullivan W."/>
            <person name="Andreopoulos W.B."/>
            <person name="Clum A."/>
            <person name="Lindquist E."/>
            <person name="Daum C."/>
            <person name="Ramamoorthy G.K."/>
            <person name="Gryganskyi A."/>
            <person name="Culley D."/>
            <person name="Magnuson J.K."/>
            <person name="James T.Y."/>
            <person name="O'Malley M.A."/>
            <person name="Stajich J.E."/>
            <person name="Spatafora J.W."/>
            <person name="Visel A."/>
            <person name="Grigoriev I.V."/>
        </authorList>
    </citation>
    <scope>NUCLEOTIDE SEQUENCE [LARGE SCALE GENOMIC DNA]</scope>
    <source>
        <strain evidence="2 3">CBS 931.73</strain>
    </source>
</reference>
<dbReference type="EMBL" id="MCFE01000227">
    <property type="protein sequence ID" value="ORX93685.1"/>
    <property type="molecule type" value="Genomic_DNA"/>
</dbReference>
<organism evidence="2 3">
    <name type="scientific">Basidiobolus meristosporus CBS 931.73</name>
    <dbReference type="NCBI Taxonomy" id="1314790"/>
    <lineage>
        <taxon>Eukaryota</taxon>
        <taxon>Fungi</taxon>
        <taxon>Fungi incertae sedis</taxon>
        <taxon>Zoopagomycota</taxon>
        <taxon>Entomophthoromycotina</taxon>
        <taxon>Basidiobolomycetes</taxon>
        <taxon>Basidiobolales</taxon>
        <taxon>Basidiobolaceae</taxon>
        <taxon>Basidiobolus</taxon>
    </lineage>
</organism>
<dbReference type="InParanoid" id="A0A1Y1Y718"/>
<keyword evidence="1" id="KW-0732">Signal</keyword>
<dbReference type="AlphaFoldDB" id="A0A1Y1Y718"/>
<sequence>MFSANCLLLVLSSALLASSLVVERGYVPPGGLNYCQDLLSHLNTRYHANLGLDLCEGRPGGDGGSDEADLYDPADLLCDALVAKVRALGVKVDANVCIGGLKKRGDDYDEEESERRCRGIVARLKLLKVRANANVCLGKKLEKGVLSNGHDDDDDYSKWSCEDLVRVGRLLGIKVDAKVCLGPILGSNDGLVSILPENGHGGDNGDYNECDDIVARLRLLGLKVDANVCLGVKGATDWSKRDADKWSCDDIVARAKVLGLIKADVNVCLKNVLGGVQPSSGSDGDYDECEDIVARLRLLGLKVDANVCLGIKGASGWSKGDADKWSCDDIVARAKVLGLIKADVNICLKNVLGGGRPSGSDGEHNECDDIVVRLRLLGLKVDANVCLGVKGASDWSKGDADKWSCDDIVARAKVLGLIKADVNICLKNVIGGGRPVGGNDGEHSECDDIVVRLRLLGLKVDANVCLGIKGTGDWSKSRIENSKCEDIVAHAKVLGIIKADVNVCLNNASRPDQIAEHFNECDTIVARLRVLGIPVAANICLNIKVDGKLTKEEIDNMKCEEITAHAKALHILKADVEVCLVK</sequence>
<protein>
    <submittedName>
        <fullName evidence="2">Uncharacterized protein</fullName>
    </submittedName>
</protein>
<keyword evidence="3" id="KW-1185">Reference proteome</keyword>
<evidence type="ECO:0000313" key="2">
    <source>
        <dbReference type="EMBL" id="ORX93685.1"/>
    </source>
</evidence>
<gene>
    <name evidence="2" type="ORF">K493DRAFT_338162</name>
</gene>
<comment type="caution">
    <text evidence="2">The sequence shown here is derived from an EMBL/GenBank/DDBJ whole genome shotgun (WGS) entry which is preliminary data.</text>
</comment>
<name>A0A1Y1Y718_9FUNG</name>
<evidence type="ECO:0000313" key="3">
    <source>
        <dbReference type="Proteomes" id="UP000193498"/>
    </source>
</evidence>